<proteinExistence type="predicted"/>
<keyword evidence="2" id="KW-1185">Reference proteome</keyword>
<gene>
    <name evidence="1" type="ORF">BCR23_08270</name>
</gene>
<accession>A0A1E5GRV9</accession>
<protein>
    <submittedName>
        <fullName evidence="1">Uncharacterized protein</fullName>
    </submittedName>
</protein>
<dbReference type="PATRIC" id="fig|903983.4.peg.402"/>
<sequence>MNNDYSSPTPEPVDNNATTVQILKEKNDFVFVDKSNDLEVIFPEKTSVIDKKEKKANKL</sequence>
<dbReference type="Proteomes" id="UP000094764">
    <property type="component" value="Unassembled WGS sequence"/>
</dbReference>
<comment type="caution">
    <text evidence="1">The sequence shown here is derived from an EMBL/GenBank/DDBJ whole genome shotgun (WGS) entry which is preliminary data.</text>
</comment>
<reference evidence="2" key="1">
    <citation type="submission" date="2016-09" db="EMBL/GenBank/DDBJ databases">
        <authorList>
            <person name="Gulvik C.A."/>
        </authorList>
    </citation>
    <scope>NUCLEOTIDE SEQUENCE [LARGE SCALE GENOMIC DNA]</scope>
    <source>
        <strain evidence="2">LMG 26306</strain>
    </source>
</reference>
<dbReference type="RefSeq" id="WP_069635338.1">
    <property type="nucleotide sequence ID" value="NZ_JXKZ01000010.1"/>
</dbReference>
<name>A0A1E5GRV9_9ENTE</name>
<dbReference type="AlphaFoldDB" id="A0A1E5GRV9"/>
<evidence type="ECO:0000313" key="2">
    <source>
        <dbReference type="Proteomes" id="UP000094764"/>
    </source>
</evidence>
<organism evidence="1 2">
    <name type="scientific">Enterococcus quebecensis</name>
    <dbReference type="NCBI Taxonomy" id="903983"/>
    <lineage>
        <taxon>Bacteria</taxon>
        <taxon>Bacillati</taxon>
        <taxon>Bacillota</taxon>
        <taxon>Bacilli</taxon>
        <taxon>Lactobacillales</taxon>
        <taxon>Enterococcaceae</taxon>
        <taxon>Enterococcus</taxon>
    </lineage>
</organism>
<dbReference type="EMBL" id="MIKB01000015">
    <property type="protein sequence ID" value="OEG15454.1"/>
    <property type="molecule type" value="Genomic_DNA"/>
</dbReference>
<evidence type="ECO:0000313" key="1">
    <source>
        <dbReference type="EMBL" id="OEG15454.1"/>
    </source>
</evidence>
<dbReference type="OrthoDB" id="9947672at2"/>